<comment type="cofactor">
    <cofactor evidence="1">
        <name>Mg(2+)</name>
        <dbReference type="ChEBI" id="CHEBI:18420"/>
    </cofactor>
</comment>
<dbReference type="SFLD" id="SFLDS00005">
    <property type="entry name" value="Isoprenoid_Synthase_Type_I"/>
    <property type="match status" value="1"/>
</dbReference>
<keyword evidence="8" id="KW-1185">Reference proteome</keyword>
<name>A0A369ASS3_9ENTE</name>
<evidence type="ECO:0000256" key="5">
    <source>
        <dbReference type="ARBA" id="ARBA00022842"/>
    </source>
</evidence>
<evidence type="ECO:0000313" key="8">
    <source>
        <dbReference type="Proteomes" id="UP000288197"/>
    </source>
</evidence>
<dbReference type="PANTHER" id="PTHR12001:SF69">
    <property type="entry name" value="ALL TRANS-POLYPRENYL-DIPHOSPHATE SYNTHASE PDSS1"/>
    <property type="match status" value="1"/>
</dbReference>
<dbReference type="SUPFAM" id="SSF48576">
    <property type="entry name" value="Terpenoid synthases"/>
    <property type="match status" value="1"/>
</dbReference>
<dbReference type="OrthoDB" id="9805316at2"/>
<dbReference type="RefSeq" id="WP_114290338.1">
    <property type="nucleotide sequence ID" value="NZ_CP081459.1"/>
</dbReference>
<dbReference type="GO" id="GO:0008299">
    <property type="term" value="P:isoprenoid biosynthetic process"/>
    <property type="evidence" value="ECO:0007669"/>
    <property type="project" value="InterPro"/>
</dbReference>
<comment type="similarity">
    <text evidence="2 6">Belongs to the FPP/GGPP synthase family.</text>
</comment>
<keyword evidence="4" id="KW-0479">Metal-binding</keyword>
<evidence type="ECO:0000256" key="1">
    <source>
        <dbReference type="ARBA" id="ARBA00001946"/>
    </source>
</evidence>
<dbReference type="InterPro" id="IPR008949">
    <property type="entry name" value="Isoprenoid_synthase_dom_sf"/>
</dbReference>
<evidence type="ECO:0000256" key="3">
    <source>
        <dbReference type="ARBA" id="ARBA00022679"/>
    </source>
</evidence>
<dbReference type="GeneID" id="63147278"/>
<dbReference type="EMBL" id="NGJX01000014">
    <property type="protein sequence ID" value="RST99645.1"/>
    <property type="molecule type" value="Genomic_DNA"/>
</dbReference>
<dbReference type="AlphaFoldDB" id="A0A369ASS3"/>
<dbReference type="GO" id="GO:0046872">
    <property type="term" value="F:metal ion binding"/>
    <property type="evidence" value="ECO:0007669"/>
    <property type="project" value="UniProtKB-KW"/>
</dbReference>
<comment type="caution">
    <text evidence="7">The sequence shown here is derived from an EMBL/GenBank/DDBJ whole genome shotgun (WGS) entry which is preliminary data.</text>
</comment>
<dbReference type="CDD" id="cd00685">
    <property type="entry name" value="Trans_IPPS_HT"/>
    <property type="match status" value="1"/>
</dbReference>
<protein>
    <submittedName>
        <fullName evidence="7">Geranylgeranyl pyrophosphate synthase</fullName>
    </submittedName>
</protein>
<dbReference type="PROSITE" id="PS00444">
    <property type="entry name" value="POLYPRENYL_SYNTHASE_2"/>
    <property type="match status" value="1"/>
</dbReference>
<dbReference type="PANTHER" id="PTHR12001">
    <property type="entry name" value="GERANYLGERANYL PYROPHOSPHATE SYNTHASE"/>
    <property type="match status" value="1"/>
</dbReference>
<dbReference type="InterPro" id="IPR033749">
    <property type="entry name" value="Polyprenyl_synt_CS"/>
</dbReference>
<sequence>MNIHPMWDNYPSIKKDLKKTLELMSSSIDLPNKEIEKTILELFHSGGKLLRPAYLLLFAELGKKTDKKKSIALAAAMETLHTATLIHDDIVDEADLRRGVSTLQTKFDKDVAVYSGDYLFIVCFKLLVQYTDSLKSVKLNTTSMEKVLLGELGQMNTRYHMDVTVDEYIQNISGKTAELFALSCFLGYYENGGSSRIASTCREIGKSIGIAFQIVDDILDYSQSEESIGKPVLEDVKQGVYSLPLICAIEENKAYFEPLLSKKEMMTDEDAQLVHQGVVTYNGVKKAYDLADSYTQNALSLIKKLPDNKENTKDTIYEITKNILIRTN</sequence>
<gene>
    <name evidence="7" type="ORF">CBF32_11430</name>
</gene>
<evidence type="ECO:0000313" key="7">
    <source>
        <dbReference type="EMBL" id="RST99645.1"/>
    </source>
</evidence>
<evidence type="ECO:0000256" key="6">
    <source>
        <dbReference type="RuleBase" id="RU004466"/>
    </source>
</evidence>
<dbReference type="PROSITE" id="PS00723">
    <property type="entry name" value="POLYPRENYL_SYNTHASE_1"/>
    <property type="match status" value="1"/>
</dbReference>
<evidence type="ECO:0000256" key="2">
    <source>
        <dbReference type="ARBA" id="ARBA00006706"/>
    </source>
</evidence>
<dbReference type="InterPro" id="IPR000092">
    <property type="entry name" value="Polyprenyl_synt"/>
</dbReference>
<dbReference type="Proteomes" id="UP000288197">
    <property type="component" value="Unassembled WGS sequence"/>
</dbReference>
<dbReference type="GO" id="GO:0004659">
    <property type="term" value="F:prenyltransferase activity"/>
    <property type="evidence" value="ECO:0007669"/>
    <property type="project" value="InterPro"/>
</dbReference>
<evidence type="ECO:0000256" key="4">
    <source>
        <dbReference type="ARBA" id="ARBA00022723"/>
    </source>
</evidence>
<dbReference type="Pfam" id="PF00348">
    <property type="entry name" value="polyprenyl_synt"/>
    <property type="match status" value="1"/>
</dbReference>
<proteinExistence type="inferred from homology"/>
<organism evidence="7 8">
    <name type="scientific">Vagococcus fluvialis</name>
    <dbReference type="NCBI Taxonomy" id="2738"/>
    <lineage>
        <taxon>Bacteria</taxon>
        <taxon>Bacillati</taxon>
        <taxon>Bacillota</taxon>
        <taxon>Bacilli</taxon>
        <taxon>Lactobacillales</taxon>
        <taxon>Enterococcaceae</taxon>
        <taxon>Vagococcus</taxon>
    </lineage>
</organism>
<accession>A0A369ASS3</accession>
<dbReference type="Gene3D" id="1.10.600.10">
    <property type="entry name" value="Farnesyl Diphosphate Synthase"/>
    <property type="match status" value="1"/>
</dbReference>
<reference evidence="7 8" key="1">
    <citation type="submission" date="2017-05" db="EMBL/GenBank/DDBJ databases">
        <title>Vagococcus spp. assemblies.</title>
        <authorList>
            <person name="Gulvik C.A."/>
        </authorList>
    </citation>
    <scope>NUCLEOTIDE SEQUENCE [LARGE SCALE GENOMIC DNA]</scope>
    <source>
        <strain evidence="7 8">NCFB 2497</strain>
    </source>
</reference>
<keyword evidence="5" id="KW-0460">Magnesium</keyword>
<keyword evidence="3 6" id="KW-0808">Transferase</keyword>